<keyword evidence="5" id="KW-1185">Reference proteome</keyword>
<dbReference type="InterPro" id="IPR050464">
    <property type="entry name" value="Zeta_carotene_desat/Oxidored"/>
</dbReference>
<dbReference type="InterPro" id="IPR002937">
    <property type="entry name" value="Amino_oxidase"/>
</dbReference>
<dbReference type="Pfam" id="PF01593">
    <property type="entry name" value="Amino_oxidase"/>
    <property type="match status" value="1"/>
</dbReference>
<dbReference type="STRING" id="3088.A0A383VMD6"/>
<feature type="region of interest" description="Disordered" evidence="1">
    <location>
        <begin position="1"/>
        <end position="113"/>
    </location>
</feature>
<reference evidence="3 5" key="1">
    <citation type="submission" date="2016-10" db="EMBL/GenBank/DDBJ databases">
        <authorList>
            <person name="Cai Z."/>
        </authorList>
    </citation>
    <scope>NUCLEOTIDE SEQUENCE [LARGE SCALE GENOMIC DNA]</scope>
</reference>
<feature type="compositionally biased region" description="Low complexity" evidence="1">
    <location>
        <begin position="39"/>
        <end position="63"/>
    </location>
</feature>
<feature type="region of interest" description="Disordered" evidence="1">
    <location>
        <begin position="779"/>
        <end position="835"/>
    </location>
</feature>
<dbReference type="PANTHER" id="PTHR42923:SF46">
    <property type="entry name" value="AMINE OXIDASE"/>
    <property type="match status" value="1"/>
</dbReference>
<evidence type="ECO:0000256" key="1">
    <source>
        <dbReference type="SAM" id="MobiDB-lite"/>
    </source>
</evidence>
<feature type="compositionally biased region" description="Basic and acidic residues" evidence="1">
    <location>
        <begin position="819"/>
        <end position="835"/>
    </location>
</feature>
<feature type="domain" description="Amine oxidase" evidence="2">
    <location>
        <begin position="122"/>
        <end position="411"/>
    </location>
</feature>
<proteinExistence type="predicted"/>
<accession>A0A383VMD6</accession>
<dbReference type="Gene3D" id="1.10.3110.10">
    <property type="entry name" value="protoporphyrinogen ix oxidase, domain 3"/>
    <property type="match status" value="1"/>
</dbReference>
<dbReference type="Proteomes" id="UP000256970">
    <property type="component" value="Unassembled WGS sequence"/>
</dbReference>
<dbReference type="Gene3D" id="3.50.50.60">
    <property type="entry name" value="FAD/NAD(P)-binding domain"/>
    <property type="match status" value="1"/>
</dbReference>
<dbReference type="SUPFAM" id="SSF51905">
    <property type="entry name" value="FAD/NAD(P)-binding domain"/>
    <property type="match status" value="1"/>
</dbReference>
<dbReference type="EMBL" id="FNXT01001288">
    <property type="protein sequence ID" value="SZX77519.1"/>
    <property type="molecule type" value="Genomic_DNA"/>
</dbReference>
<evidence type="ECO:0000259" key="2">
    <source>
        <dbReference type="Pfam" id="PF01593"/>
    </source>
</evidence>
<dbReference type="EMBL" id="FNXT01000686">
    <property type="protein sequence ID" value="SZX66093.1"/>
    <property type="molecule type" value="Genomic_DNA"/>
</dbReference>
<name>A0A383VMD6_TETOB</name>
<feature type="compositionally biased region" description="Low complexity" evidence="1">
    <location>
        <begin position="806"/>
        <end position="815"/>
    </location>
</feature>
<sequence>MRVSTTSAPALPGCGSHRSSSRAAPVSHTQQRACRKALQAPRAAAAAGDGPQSAGGSSASSSGNGAGPAPAPQSNSSQQQQQQQQQQQRQQQPNSWRQTSTNTTPSSSSSGKRAVVVGGGWAGFGAALALAKAGAQVTLLDASATPGGLSSAFQTPGGQLVEPGIKGFWYQYANIEALVAELGIPSPFTPFTRSSFWSPDGLQVESPIFQDLPRLPTPLGSFVHTAPLFRQLPLADRATAAPLVKALLEHDLDDTLYNSYDSQSAYELFRGAGVSKKLYEKFLAPMLLVTLFAPPTELSAAAALGALYFFVLAHQPDFDVRWCKGPIGELIFSPLVSRLKSLGVTILGGRRAQQLLPMQDHKTLASANPSSSSSSSKGQLPGVVVAKGPDGVLEQHHADVIVLAAGVPALQQLLRSSPVLAAADDLRGVMNVNCSDVLARRVRCGCGCSRLNPAAAAAFALDCHSADDLRGVMNVNCSDVLAVRLWLQQKLSLRSASNVVAGFDDGVGGTFFQLDKLQRCATPRSASNVVACFDDGVGGTFFQLDKLQDMHKGKRGSVLEFDMYHAEPPLLLLLLLLLPQDMYKGAAGSVVEFDMYHAEPPLLLLPLLLLLLLLPPPQDMYKGTAGSVLEFDMYHAEPLLPLSDEAIIQRMLQTYLAPALPGGIAEASRLTVTDASVLRFRNAVTRFSPGSNSQLPGISTSLPNLFVAGDCVKQGPGTHGCKGLSQEKAYVSGLQAGNRAAAQLGLAPGARVLPVEPDEPHVAAAKQLLKVQRQLGQLAGSVASSSSSSSSSSRRRGTSMRPADTSSSSGSSSGGWIREAGDSERRAQASHELRDLMRAEVAEQVGEQKRVEQQA</sequence>
<dbReference type="Gene3D" id="3.90.660.20">
    <property type="entry name" value="Protoporphyrinogen oxidase, mitochondrial, domain 2"/>
    <property type="match status" value="1"/>
</dbReference>
<protein>
    <recommendedName>
        <fullName evidence="2">Amine oxidase domain-containing protein</fullName>
    </recommendedName>
</protein>
<feature type="compositionally biased region" description="Polar residues" evidence="1">
    <location>
        <begin position="17"/>
        <end position="32"/>
    </location>
</feature>
<dbReference type="GO" id="GO:0016491">
    <property type="term" value="F:oxidoreductase activity"/>
    <property type="evidence" value="ECO:0007669"/>
    <property type="project" value="InterPro"/>
</dbReference>
<organism evidence="3 5">
    <name type="scientific">Tetradesmus obliquus</name>
    <name type="common">Green alga</name>
    <name type="synonym">Acutodesmus obliquus</name>
    <dbReference type="NCBI Taxonomy" id="3088"/>
    <lineage>
        <taxon>Eukaryota</taxon>
        <taxon>Viridiplantae</taxon>
        <taxon>Chlorophyta</taxon>
        <taxon>core chlorophytes</taxon>
        <taxon>Chlorophyceae</taxon>
        <taxon>CS clade</taxon>
        <taxon>Sphaeropleales</taxon>
        <taxon>Scenedesmaceae</taxon>
        <taxon>Tetradesmus</taxon>
    </lineage>
</organism>
<evidence type="ECO:0000313" key="3">
    <source>
        <dbReference type="EMBL" id="SZX66093.1"/>
    </source>
</evidence>
<evidence type="ECO:0000313" key="5">
    <source>
        <dbReference type="Proteomes" id="UP000256970"/>
    </source>
</evidence>
<dbReference type="AlphaFoldDB" id="A0A383VMD6"/>
<feature type="compositionally biased region" description="Low complexity" evidence="1">
    <location>
        <begin position="72"/>
        <end position="113"/>
    </location>
</feature>
<dbReference type="InterPro" id="IPR036188">
    <property type="entry name" value="FAD/NAD-bd_sf"/>
</dbReference>
<gene>
    <name evidence="4" type="ORF">BQ4739_LOCUS17877</name>
    <name evidence="3" type="ORF">BQ4739_LOCUS6535</name>
</gene>
<dbReference type="PANTHER" id="PTHR42923">
    <property type="entry name" value="PROTOPORPHYRINOGEN OXIDASE"/>
    <property type="match status" value="1"/>
</dbReference>
<evidence type="ECO:0000313" key="4">
    <source>
        <dbReference type="EMBL" id="SZX77519.1"/>
    </source>
</evidence>